<evidence type="ECO:0000313" key="3">
    <source>
        <dbReference type="Proteomes" id="UP000294847"/>
    </source>
</evidence>
<name>A0A4P7NFN4_PYROR</name>
<evidence type="ECO:0000313" key="2">
    <source>
        <dbReference type="EMBL" id="QBZ60690.1"/>
    </source>
</evidence>
<dbReference type="Proteomes" id="UP000294847">
    <property type="component" value="Chromosome 4"/>
</dbReference>
<dbReference type="AlphaFoldDB" id="A0A4P7NFN4"/>
<accession>A0A4P7NFN4</accession>
<protein>
    <submittedName>
        <fullName evidence="2">Uncharacterized protein</fullName>
    </submittedName>
</protein>
<proteinExistence type="predicted"/>
<sequence length="63" mass="6808">MSIESCSSCGKPTGDCTCVTEGHEEGIFFDGVYYPYKNQGDPSSSERFDATCNGTPEELSNTQ</sequence>
<feature type="region of interest" description="Disordered" evidence="1">
    <location>
        <begin position="40"/>
        <end position="63"/>
    </location>
</feature>
<organism evidence="2 3">
    <name type="scientific">Pyricularia oryzae</name>
    <name type="common">Rice blast fungus</name>
    <name type="synonym">Magnaporthe oryzae</name>
    <dbReference type="NCBI Taxonomy" id="318829"/>
    <lineage>
        <taxon>Eukaryota</taxon>
        <taxon>Fungi</taxon>
        <taxon>Dikarya</taxon>
        <taxon>Ascomycota</taxon>
        <taxon>Pezizomycotina</taxon>
        <taxon>Sordariomycetes</taxon>
        <taxon>Sordariomycetidae</taxon>
        <taxon>Magnaporthales</taxon>
        <taxon>Pyriculariaceae</taxon>
        <taxon>Pyricularia</taxon>
    </lineage>
</organism>
<reference evidence="2 3" key="1">
    <citation type="journal article" date="2019" name="Mol. Biol. Evol.">
        <title>Blast fungal genomes show frequent chromosomal changes, gene gains and losses, and effector gene turnover.</title>
        <authorList>
            <person name="Gomez Luciano L.B."/>
            <person name="Jason Tsai I."/>
            <person name="Chuma I."/>
            <person name="Tosa Y."/>
            <person name="Chen Y.H."/>
            <person name="Li J.Y."/>
            <person name="Li M.Y."/>
            <person name="Jade Lu M.Y."/>
            <person name="Nakayashiki H."/>
            <person name="Li W.H."/>
        </authorList>
    </citation>
    <scope>NUCLEOTIDE SEQUENCE [LARGE SCALE GENOMIC DNA]</scope>
    <source>
        <strain evidence="2">MZ5-1-6</strain>
    </source>
</reference>
<gene>
    <name evidence="2" type="ORF">PoMZ_07632</name>
</gene>
<feature type="compositionally biased region" description="Polar residues" evidence="1">
    <location>
        <begin position="52"/>
        <end position="63"/>
    </location>
</feature>
<dbReference type="EMBL" id="CP034207">
    <property type="protein sequence ID" value="QBZ60690.1"/>
    <property type="molecule type" value="Genomic_DNA"/>
</dbReference>
<evidence type="ECO:0000256" key="1">
    <source>
        <dbReference type="SAM" id="MobiDB-lite"/>
    </source>
</evidence>